<keyword evidence="1" id="KW-1133">Transmembrane helix</keyword>
<feature type="transmembrane region" description="Helical" evidence="1">
    <location>
        <begin position="12"/>
        <end position="32"/>
    </location>
</feature>
<keyword evidence="1" id="KW-0472">Membrane</keyword>
<dbReference type="Proteomes" id="UP001595907">
    <property type="component" value="Unassembled WGS sequence"/>
</dbReference>
<comment type="caution">
    <text evidence="2">The sequence shown here is derived from an EMBL/GenBank/DDBJ whole genome shotgun (WGS) entry which is preliminary data.</text>
</comment>
<dbReference type="PANTHER" id="PTHR34219:SF3">
    <property type="entry name" value="BLL7967 PROTEIN"/>
    <property type="match status" value="1"/>
</dbReference>
<evidence type="ECO:0000313" key="2">
    <source>
        <dbReference type="EMBL" id="MFC4262536.1"/>
    </source>
</evidence>
<dbReference type="InterPro" id="IPR005625">
    <property type="entry name" value="PepSY-ass_TM"/>
</dbReference>
<feature type="transmembrane region" description="Helical" evidence="1">
    <location>
        <begin position="346"/>
        <end position="367"/>
    </location>
</feature>
<evidence type="ECO:0000256" key="1">
    <source>
        <dbReference type="SAM" id="Phobius"/>
    </source>
</evidence>
<keyword evidence="3" id="KW-1185">Reference proteome</keyword>
<gene>
    <name evidence="2" type="ORF">ACFOWM_06590</name>
</gene>
<name>A0ABV8QQI6_9BACT</name>
<sequence length="381" mass="43526">MKVFFRRIHLYLGLAAGLVITFNCLTGAILVFETELQQLFHKNRYFVTASTQRLTADSLIHTVQQQLPNATVNGIKFYNVDTRSAEVNITQKPTKKSTATVTNKKSNEGIRLTVFINPYTAKIIEVYNYRKSFFYFTMDVHRWLLAGDVGKIIVGVATIIFLFILITGIILWWPKNKAVLKQRLTLKRGAGFKRLNHDYHVVLGFYSAIFLFVFAFTGLAWSFDWFNKAIYSVTNSSMERPKAPKSTILPTFKVPVEAAYQVVWGQQPNAITYNISLPKDSAETYAVNILAYNAPHESATDTYFVDQYSSQIVSTQYFKDRNKGQKVRATFKPIHVASIYGYTSKIIGFIVCLLGTFFPISGVIMWWNRTRRKKKTNDVTA</sequence>
<protein>
    <submittedName>
        <fullName evidence="2">PepSY-associated TM helix domain-containing protein</fullName>
    </submittedName>
</protein>
<dbReference type="EMBL" id="JBHSCZ010000001">
    <property type="protein sequence ID" value="MFC4262536.1"/>
    <property type="molecule type" value="Genomic_DNA"/>
</dbReference>
<proteinExistence type="predicted"/>
<dbReference type="Pfam" id="PF03929">
    <property type="entry name" value="PepSY_TM"/>
    <property type="match status" value="1"/>
</dbReference>
<feature type="transmembrane region" description="Helical" evidence="1">
    <location>
        <begin position="201"/>
        <end position="223"/>
    </location>
</feature>
<accession>A0ABV8QQI6</accession>
<feature type="transmembrane region" description="Helical" evidence="1">
    <location>
        <begin position="152"/>
        <end position="173"/>
    </location>
</feature>
<dbReference type="RefSeq" id="WP_379708046.1">
    <property type="nucleotide sequence ID" value="NZ_JBHSCZ010000001.1"/>
</dbReference>
<keyword evidence="1" id="KW-0812">Transmembrane</keyword>
<evidence type="ECO:0000313" key="3">
    <source>
        <dbReference type="Proteomes" id="UP001595907"/>
    </source>
</evidence>
<reference evidence="3" key="1">
    <citation type="journal article" date="2019" name="Int. J. Syst. Evol. Microbiol.">
        <title>The Global Catalogue of Microorganisms (GCM) 10K type strain sequencing project: providing services to taxonomists for standard genome sequencing and annotation.</title>
        <authorList>
            <consortium name="The Broad Institute Genomics Platform"/>
            <consortium name="The Broad Institute Genome Sequencing Center for Infectious Disease"/>
            <person name="Wu L."/>
            <person name="Ma J."/>
        </authorList>
    </citation>
    <scope>NUCLEOTIDE SEQUENCE [LARGE SCALE GENOMIC DNA]</scope>
    <source>
        <strain evidence="3">CECT 8289</strain>
    </source>
</reference>
<organism evidence="2 3">
    <name type="scientific">Ferruginibacter yonginensis</name>
    <dbReference type="NCBI Taxonomy" id="1310416"/>
    <lineage>
        <taxon>Bacteria</taxon>
        <taxon>Pseudomonadati</taxon>
        <taxon>Bacteroidota</taxon>
        <taxon>Chitinophagia</taxon>
        <taxon>Chitinophagales</taxon>
        <taxon>Chitinophagaceae</taxon>
        <taxon>Ferruginibacter</taxon>
    </lineage>
</organism>
<dbReference type="PANTHER" id="PTHR34219">
    <property type="entry name" value="IRON-REGULATED INNER MEMBRANE PROTEIN-RELATED"/>
    <property type="match status" value="1"/>
</dbReference>